<accession>A0A8H7DDP8</accession>
<gene>
    <name evidence="1" type="ORF">MVEN_00024100</name>
</gene>
<proteinExistence type="predicted"/>
<keyword evidence="2" id="KW-1185">Reference proteome</keyword>
<dbReference type="AlphaFoldDB" id="A0A8H7DDP8"/>
<comment type="caution">
    <text evidence="1">The sequence shown here is derived from an EMBL/GenBank/DDBJ whole genome shotgun (WGS) entry which is preliminary data.</text>
</comment>
<evidence type="ECO:0000313" key="2">
    <source>
        <dbReference type="Proteomes" id="UP000620124"/>
    </source>
</evidence>
<dbReference type="Proteomes" id="UP000620124">
    <property type="component" value="Unassembled WGS sequence"/>
</dbReference>
<sequence length="113" mass="12764">MHLPGEDKALSILLAMLDLLRKQWDGPYARLHNSSYRNTNCRASREDLKTATWAPIPSLVSLNPKMLNGWFCEYCKQSNSTAFTVGQQARWEELPSVFGLPSSGDITKEMECV</sequence>
<protein>
    <submittedName>
        <fullName evidence="1">Uncharacterized protein</fullName>
    </submittedName>
</protein>
<organism evidence="1 2">
    <name type="scientific">Mycena venus</name>
    <dbReference type="NCBI Taxonomy" id="2733690"/>
    <lineage>
        <taxon>Eukaryota</taxon>
        <taxon>Fungi</taxon>
        <taxon>Dikarya</taxon>
        <taxon>Basidiomycota</taxon>
        <taxon>Agaricomycotina</taxon>
        <taxon>Agaricomycetes</taxon>
        <taxon>Agaricomycetidae</taxon>
        <taxon>Agaricales</taxon>
        <taxon>Marasmiineae</taxon>
        <taxon>Mycenaceae</taxon>
        <taxon>Mycena</taxon>
    </lineage>
</organism>
<reference evidence="1" key="1">
    <citation type="submission" date="2020-05" db="EMBL/GenBank/DDBJ databases">
        <title>Mycena genomes resolve the evolution of fungal bioluminescence.</title>
        <authorList>
            <person name="Tsai I.J."/>
        </authorList>
    </citation>
    <scope>NUCLEOTIDE SEQUENCE</scope>
    <source>
        <strain evidence="1">CCC161011</strain>
    </source>
</reference>
<dbReference type="OrthoDB" id="3217871at2759"/>
<name>A0A8H7DDP8_9AGAR</name>
<dbReference type="EMBL" id="JACAZI010000001">
    <property type="protein sequence ID" value="KAF7371679.1"/>
    <property type="molecule type" value="Genomic_DNA"/>
</dbReference>
<evidence type="ECO:0000313" key="1">
    <source>
        <dbReference type="EMBL" id="KAF7371679.1"/>
    </source>
</evidence>